<dbReference type="InterPro" id="IPR037720">
    <property type="entry name" value="C2B_Ferlin"/>
</dbReference>
<keyword evidence="5 7" id="KW-0472">Membrane</keyword>
<feature type="region of interest" description="Disordered" evidence="6">
    <location>
        <begin position="1575"/>
        <end position="1595"/>
    </location>
</feature>
<accession>A0A7D9DTV8</accession>
<evidence type="ECO:0000256" key="2">
    <source>
        <dbReference type="ARBA" id="ARBA00022692"/>
    </source>
</evidence>
<dbReference type="InterPro" id="IPR037725">
    <property type="entry name" value="C2F_Ferlin"/>
</dbReference>
<comment type="subcellular location">
    <subcellularLocation>
        <location evidence="1">Membrane</location>
        <topology evidence="1">Single-pass membrane protein</topology>
    </subcellularLocation>
</comment>
<dbReference type="PANTHER" id="PTHR12546">
    <property type="entry name" value="FER-1-LIKE"/>
    <property type="match status" value="1"/>
</dbReference>
<comment type="caution">
    <text evidence="8">The sequence shown here is derived from an EMBL/GenBank/DDBJ whole genome shotgun (WGS) entry which is preliminary data.</text>
</comment>
<keyword evidence="9" id="KW-1185">Reference proteome</keyword>
<keyword evidence="3" id="KW-0677">Repeat</keyword>
<keyword evidence="4 7" id="KW-1133">Transmembrane helix</keyword>
<dbReference type="CDD" id="cd04037">
    <property type="entry name" value="C2E_Ferlin"/>
    <property type="match status" value="1"/>
</dbReference>
<gene>
    <name evidence="8" type="ORF">PACLA_8A078890</name>
</gene>
<dbReference type="Gene3D" id="2.60.40.150">
    <property type="entry name" value="C2 domain"/>
    <property type="match status" value="7"/>
</dbReference>
<evidence type="ECO:0000256" key="4">
    <source>
        <dbReference type="ARBA" id="ARBA00022989"/>
    </source>
</evidence>
<dbReference type="Pfam" id="PF22901">
    <property type="entry name" value="dsrm_Ferlin"/>
    <property type="match status" value="1"/>
</dbReference>
<dbReference type="SMART" id="SM01202">
    <property type="entry name" value="FerI"/>
    <property type="match status" value="1"/>
</dbReference>
<dbReference type="CDD" id="cd04011">
    <property type="entry name" value="C2B_Ferlin"/>
    <property type="match status" value="1"/>
</dbReference>
<dbReference type="CDD" id="cd08374">
    <property type="entry name" value="C2F_Ferlin"/>
    <property type="match status" value="1"/>
</dbReference>
<feature type="region of interest" description="Disordered" evidence="6">
    <location>
        <begin position="146"/>
        <end position="180"/>
    </location>
</feature>
<organism evidence="8 9">
    <name type="scientific">Paramuricea clavata</name>
    <name type="common">Red gorgonian</name>
    <name type="synonym">Violescent sea-whip</name>
    <dbReference type="NCBI Taxonomy" id="317549"/>
    <lineage>
        <taxon>Eukaryota</taxon>
        <taxon>Metazoa</taxon>
        <taxon>Cnidaria</taxon>
        <taxon>Anthozoa</taxon>
        <taxon>Octocorallia</taxon>
        <taxon>Malacalcyonacea</taxon>
        <taxon>Plexauridae</taxon>
        <taxon>Paramuricea</taxon>
    </lineage>
</organism>
<sequence>MEREKSEKRIISEYIFRGLNFKAVNLVGLQKKTKGGAPFLVLEFKGVKRKAELAVTEELETVWKETLEWDLHAYDLQPTDYVKIKIFEQEKYWKNRLLGKAKLFLESLVESKENKIHVDVNLTDGYGNPTEYKFSCDLEYTCPTSNGTEADNDKENGQEDAETDSTKEGRDSKRSDEIKKQRFSLPDKPLDFQIRIKVIEARQLEGNDINPVIRVTVGNKRRQTRVRQSTNRPYYNQTLFYSFSSITPNELFSKEIKFEVFNSRLLRSDSLIGVFKCDVGFVYDSKDHSLLRKWLVLTEPDEHETVIKGQEQSATTQDETQDSGGTLAGYVKTSMVVLQPGATAPSLEDIGKNSDDDDIETNLLHSPGVALTPAVFMLRVYRAEDLPQMDSAFVQNVKKTLRIRKHPKDLVDPYCVVNFAGIKATSETIYSSNNPTFNEILNVPFQFPSMCDKLKIQLVDWDRVTADDIIGTKYLPLSEISGNGGAGRVKRTLKLPKDKFVEPVGWKFDGSWFINPELSTHYSKDTGHKWFLEDAFQNEYRMYPGGKWLPTTDSPWADIHGETLIDEQGNAIQSVDAIKPPKGWDWSSKDGWKVDLNRAVDQDGWEYAIETTLGSTNFEAVEKKYHFCRRRRLVRERQSVVDINQKRDSALNPPEDTSKSKDGWEYAKAFTTRFHSKRKGFDMVRRRRWHRKLVREDPNASEPVFNLTVGKSKDEEEPVLNAPRIFLYFKKPLLCQLRAHIFQARNLLPSDPNGLADPYIQLSFGTRSATSKIIFKKLNPTWDQMLVLENVAVYGHYDQVTENPPDVLLEIFDYDPVGRHEFLGRIQTEPVVFIPDQEDTPPTTKLSWHKVWNGSEHCGDVLAAFELFVEEELCAPSLPTLTNGVYTIPPEIRPVVQRTAVEVLCWGVRNLKRFHAMNVKSPIVEIEIGGEVKKTSVLKNIKKNPNFEDDRILHFDVDLPKDDLYTPPITIRVRDSRSFGRNPTVGVCVIESARIFRGKEPLSPLVEGGEQASFDYSTIDLEQDGLNEVNNDEEKESIDWWSKYYASRPDTHTKSIDYPEHFDKLKVYYHELEKEFDKFQDFIKTFPLRRGKFKCVEEDEDDSTVGEFKGTLCIYSLPEDRKVPLPPRIFKEERLPRAKPVNCIVRVYIVRVYDLTPQDLNGLADPYLVVSLGKQCCDDRENYAHNTLEVDFGKMFEFQARIPVVKDLKIKVIDYDMVSSDDLIGETVIDLENRLLSLGHAIAGLPSTYTISGPNKWRLGSGYTPTVILENYCKYNNLPPPRYNGSNLILVNGNAYSLDEFEPDASEDKNLGPERERLALHILHSFQSLVPEHVETRELMSSLHPGFSQGKLEMFVDIFPDYMGQPGPPIDISPRKPKKYELRVIVWNTKDVYLQESNLAGENMSDIYVKCWMAGINKKQSTDTHYRSLNGEGMFNWRMIFPFEYMDAEKLLLVKRKDHFWSLNKRAEKVRPQLGIQVWDNDLISKDDFIGSVVLDLENLPIPFNNPSKIKDHHALVNRECGSLFEQRRFYGWWPVTGKVKVKKKGRSKKKKEKITKLTGKVELTIELLDCDEAESKPAGKGHDEPNQHPALKKPKRPETSFLWIANPWKSFRFVIWRNYKWYIIGFIVLALIVLLVGLFIYSAPVRTFLSSLMGAQ</sequence>
<name>A0A7D9DTV8_PARCT</name>
<dbReference type="PANTHER" id="PTHR12546:SF33">
    <property type="entry name" value="SPERM VESICLE FUSION PROTEIN FER-1"/>
    <property type="match status" value="1"/>
</dbReference>
<dbReference type="InterPro" id="IPR037723">
    <property type="entry name" value="C2D_Ferlin"/>
</dbReference>
<dbReference type="Proteomes" id="UP001152795">
    <property type="component" value="Unassembled WGS sequence"/>
</dbReference>
<dbReference type="InterPro" id="IPR035892">
    <property type="entry name" value="C2_domain_sf"/>
</dbReference>
<dbReference type="GO" id="GO:0007009">
    <property type="term" value="P:plasma membrane organization"/>
    <property type="evidence" value="ECO:0007669"/>
    <property type="project" value="TreeGrafter"/>
</dbReference>
<dbReference type="GO" id="GO:0061025">
    <property type="term" value="P:membrane fusion"/>
    <property type="evidence" value="ECO:0007669"/>
    <property type="project" value="TreeGrafter"/>
</dbReference>
<evidence type="ECO:0000256" key="6">
    <source>
        <dbReference type="SAM" id="MobiDB-lite"/>
    </source>
</evidence>
<dbReference type="InterPro" id="IPR055072">
    <property type="entry name" value="Ferlin_DSRM"/>
</dbReference>
<evidence type="ECO:0000256" key="5">
    <source>
        <dbReference type="ARBA" id="ARBA00023136"/>
    </source>
</evidence>
<dbReference type="Pfam" id="PF08151">
    <property type="entry name" value="FerI"/>
    <property type="match status" value="1"/>
</dbReference>
<dbReference type="PROSITE" id="PS50004">
    <property type="entry name" value="C2"/>
    <property type="match status" value="7"/>
</dbReference>
<keyword evidence="2 7" id="KW-0812">Transmembrane</keyword>
<dbReference type="Pfam" id="PF00168">
    <property type="entry name" value="C2"/>
    <property type="match status" value="7"/>
</dbReference>
<evidence type="ECO:0000313" key="9">
    <source>
        <dbReference type="Proteomes" id="UP001152795"/>
    </source>
</evidence>
<dbReference type="OrthoDB" id="270970at2759"/>
<feature type="compositionally biased region" description="Basic and acidic residues" evidence="6">
    <location>
        <begin position="1575"/>
        <end position="1587"/>
    </location>
</feature>
<dbReference type="Pfam" id="PF16165">
    <property type="entry name" value="Ferlin_C"/>
    <property type="match status" value="1"/>
</dbReference>
<evidence type="ECO:0000256" key="3">
    <source>
        <dbReference type="ARBA" id="ARBA00022737"/>
    </source>
</evidence>
<proteinExistence type="predicted"/>
<dbReference type="SMART" id="SM00239">
    <property type="entry name" value="C2"/>
    <property type="match status" value="7"/>
</dbReference>
<dbReference type="InterPro" id="IPR037721">
    <property type="entry name" value="Ferlin"/>
</dbReference>
<reference evidence="8" key="1">
    <citation type="submission" date="2020-04" db="EMBL/GenBank/DDBJ databases">
        <authorList>
            <person name="Alioto T."/>
            <person name="Alioto T."/>
            <person name="Gomez Garrido J."/>
        </authorList>
    </citation>
    <scope>NUCLEOTIDE SEQUENCE</scope>
    <source>
        <strain evidence="8">A484AB</strain>
    </source>
</reference>
<evidence type="ECO:0000313" key="8">
    <source>
        <dbReference type="EMBL" id="CAB3993922.1"/>
    </source>
</evidence>
<dbReference type="InterPro" id="IPR037724">
    <property type="entry name" value="C2E_Ferlin"/>
</dbReference>
<dbReference type="InterPro" id="IPR012968">
    <property type="entry name" value="FerIin_dom"/>
</dbReference>
<protein>
    <submittedName>
        <fullName evidence="8">Myoferlin-like isoform X2</fullName>
    </submittedName>
</protein>
<dbReference type="EMBL" id="CACRXK020002354">
    <property type="protein sequence ID" value="CAB3993922.1"/>
    <property type="molecule type" value="Genomic_DNA"/>
</dbReference>
<feature type="compositionally biased region" description="Basic and acidic residues" evidence="6">
    <location>
        <begin position="164"/>
        <end position="180"/>
    </location>
</feature>
<feature type="transmembrane region" description="Helical" evidence="7">
    <location>
        <begin position="1622"/>
        <end position="1644"/>
    </location>
</feature>
<dbReference type="GO" id="GO:0016020">
    <property type="term" value="C:membrane"/>
    <property type="evidence" value="ECO:0007669"/>
    <property type="project" value="UniProtKB-SubCell"/>
</dbReference>
<evidence type="ECO:0000256" key="1">
    <source>
        <dbReference type="ARBA" id="ARBA00004167"/>
    </source>
</evidence>
<dbReference type="SMART" id="SM00694">
    <property type="entry name" value="DysFC"/>
    <property type="match status" value="2"/>
</dbReference>
<dbReference type="InterPro" id="IPR006614">
    <property type="entry name" value="Peroxin/Ferlin"/>
</dbReference>
<dbReference type="InterPro" id="IPR032362">
    <property type="entry name" value="Ferlin_C"/>
</dbReference>
<dbReference type="InterPro" id="IPR000008">
    <property type="entry name" value="C2_dom"/>
</dbReference>
<evidence type="ECO:0000256" key="7">
    <source>
        <dbReference type="SAM" id="Phobius"/>
    </source>
</evidence>
<dbReference type="CDD" id="cd04017">
    <property type="entry name" value="C2D_Ferlin"/>
    <property type="match status" value="1"/>
</dbReference>
<dbReference type="SUPFAM" id="SSF49562">
    <property type="entry name" value="C2 domain (Calcium/lipid-binding domain, CaLB)"/>
    <property type="match status" value="7"/>
</dbReference>